<evidence type="ECO:0000313" key="2">
    <source>
        <dbReference type="Proteomes" id="UP000028134"/>
    </source>
</evidence>
<name>A0A078RAZ2_PHOVU</name>
<comment type="caution">
    <text evidence="1">The sequence shown here is derived from an EMBL/GenBank/DDBJ whole genome shotgun (WGS) entry which is preliminary data.</text>
</comment>
<gene>
    <name evidence="1" type="ORF">M097_1776</name>
</gene>
<dbReference type="AlphaFoldDB" id="A0A078RAZ2"/>
<evidence type="ECO:0000313" key="1">
    <source>
        <dbReference type="EMBL" id="KDS31791.1"/>
    </source>
</evidence>
<organism evidence="1 2">
    <name type="scientific">Phocaeicola vulgatus str. 3775 SL</name>
    <name type="common">B</name>
    <name type="synonym">iv</name>
    <dbReference type="NCBI Taxonomy" id="1339350"/>
    <lineage>
        <taxon>Bacteria</taxon>
        <taxon>Pseudomonadati</taxon>
        <taxon>Bacteroidota</taxon>
        <taxon>Bacteroidia</taxon>
        <taxon>Bacteroidales</taxon>
        <taxon>Bacteroidaceae</taxon>
        <taxon>Phocaeicola</taxon>
    </lineage>
</organism>
<reference evidence="1 2" key="1">
    <citation type="submission" date="2014-04" db="EMBL/GenBank/DDBJ databases">
        <authorList>
            <person name="Sears C."/>
            <person name="Carroll K."/>
            <person name="Sack B.R."/>
            <person name="Qadri F."/>
            <person name="Myers L.L."/>
            <person name="Chung G.-T."/>
            <person name="Escheverria P."/>
            <person name="Fraser C.M."/>
            <person name="Sadzewicz L."/>
            <person name="Shefchek K.A."/>
            <person name="Tallon L."/>
            <person name="Das S.P."/>
            <person name="Daugherty S."/>
            <person name="Mongodin E.F."/>
        </authorList>
    </citation>
    <scope>NUCLEOTIDE SEQUENCE [LARGE SCALE GENOMIC DNA]</scope>
    <source>
        <strain evidence="2">3775 SL(B) 10 (iv)</strain>
    </source>
</reference>
<dbReference type="EMBL" id="JNHI01000007">
    <property type="protein sequence ID" value="KDS31791.1"/>
    <property type="molecule type" value="Genomic_DNA"/>
</dbReference>
<dbReference type="Proteomes" id="UP000028134">
    <property type="component" value="Unassembled WGS sequence"/>
</dbReference>
<sequence length="47" mass="5410">MCYSIAVYALVGNSSFRRSRFACSVVFYYFIVYHPYPVAVVRYAVCA</sequence>
<proteinExistence type="predicted"/>
<protein>
    <submittedName>
        <fullName evidence="1">Uncharacterized protein</fullName>
    </submittedName>
</protein>
<accession>A0A078RAZ2</accession>
<dbReference type="PATRIC" id="fig|1339350.3.peg.1715"/>